<accession>A0A3S5CVM4</accession>
<feature type="non-terminal residue" evidence="1">
    <location>
        <position position="1"/>
    </location>
</feature>
<comment type="caution">
    <text evidence="1">The sequence shown here is derived from an EMBL/GenBank/DDBJ whole genome shotgun (WGS) entry which is preliminary data.</text>
</comment>
<name>A0A3S5CVM4_9PLAT</name>
<proteinExistence type="predicted"/>
<evidence type="ECO:0000313" key="2">
    <source>
        <dbReference type="Proteomes" id="UP000784294"/>
    </source>
</evidence>
<dbReference type="EMBL" id="CAAALY010280549">
    <property type="protein sequence ID" value="VEL43336.1"/>
    <property type="molecule type" value="Genomic_DNA"/>
</dbReference>
<evidence type="ECO:0000313" key="1">
    <source>
        <dbReference type="EMBL" id="VEL43336.1"/>
    </source>
</evidence>
<dbReference type="Proteomes" id="UP000784294">
    <property type="component" value="Unassembled WGS sequence"/>
</dbReference>
<keyword evidence="2" id="KW-1185">Reference proteome</keyword>
<sequence>HCPLQTQLCWSPTEITEATRQSSNDDCRAPSAGGRMNKSRLLRSAAAYIAFLAGILRQAEDSDSSGRMESLEPEVEKGLLLLRGHSNWEYKR</sequence>
<gene>
    <name evidence="1" type="ORF">PXEA_LOCUS36776</name>
</gene>
<protein>
    <recommendedName>
        <fullName evidence="3">BHLH domain-containing protein</fullName>
    </recommendedName>
</protein>
<dbReference type="AlphaFoldDB" id="A0A3S5CVM4"/>
<organism evidence="1 2">
    <name type="scientific">Protopolystoma xenopodis</name>
    <dbReference type="NCBI Taxonomy" id="117903"/>
    <lineage>
        <taxon>Eukaryota</taxon>
        <taxon>Metazoa</taxon>
        <taxon>Spiralia</taxon>
        <taxon>Lophotrochozoa</taxon>
        <taxon>Platyhelminthes</taxon>
        <taxon>Monogenea</taxon>
        <taxon>Polyopisthocotylea</taxon>
        <taxon>Polystomatidea</taxon>
        <taxon>Polystomatidae</taxon>
        <taxon>Protopolystoma</taxon>
    </lineage>
</organism>
<reference evidence="1" key="1">
    <citation type="submission" date="2018-11" db="EMBL/GenBank/DDBJ databases">
        <authorList>
            <consortium name="Pathogen Informatics"/>
        </authorList>
    </citation>
    <scope>NUCLEOTIDE SEQUENCE</scope>
</reference>
<evidence type="ECO:0008006" key="3">
    <source>
        <dbReference type="Google" id="ProtNLM"/>
    </source>
</evidence>